<feature type="region of interest" description="Disordered" evidence="1">
    <location>
        <begin position="1"/>
        <end position="37"/>
    </location>
</feature>
<evidence type="ECO:0000256" key="1">
    <source>
        <dbReference type="SAM" id="MobiDB-lite"/>
    </source>
</evidence>
<feature type="compositionally biased region" description="Basic residues" evidence="1">
    <location>
        <begin position="1"/>
        <end position="10"/>
    </location>
</feature>
<proteinExistence type="predicted"/>
<feature type="compositionally biased region" description="Acidic residues" evidence="1">
    <location>
        <begin position="22"/>
        <end position="33"/>
    </location>
</feature>
<name>A0A9N9FK59_9GLOM</name>
<gene>
    <name evidence="2" type="ORF">RFULGI_LOCUS4289</name>
</gene>
<dbReference type="AlphaFoldDB" id="A0A9N9FK59"/>
<organism evidence="2 3">
    <name type="scientific">Racocetra fulgida</name>
    <dbReference type="NCBI Taxonomy" id="60492"/>
    <lineage>
        <taxon>Eukaryota</taxon>
        <taxon>Fungi</taxon>
        <taxon>Fungi incertae sedis</taxon>
        <taxon>Mucoromycota</taxon>
        <taxon>Glomeromycotina</taxon>
        <taxon>Glomeromycetes</taxon>
        <taxon>Diversisporales</taxon>
        <taxon>Gigasporaceae</taxon>
        <taxon>Racocetra</taxon>
    </lineage>
</organism>
<keyword evidence="3" id="KW-1185">Reference proteome</keyword>
<feature type="compositionally biased region" description="Polar residues" evidence="1">
    <location>
        <begin position="12"/>
        <end position="21"/>
    </location>
</feature>
<sequence length="86" mass="9784">MGLNKAKKQLNNKDSNSSTSEPEIDGNELDSNNDETSLTKNEISALLKHLKTLKRLQVARNKEVKNKKTDTFSDDMDDNLSKKKKY</sequence>
<dbReference type="Proteomes" id="UP000789396">
    <property type="component" value="Unassembled WGS sequence"/>
</dbReference>
<evidence type="ECO:0000313" key="3">
    <source>
        <dbReference type="Proteomes" id="UP000789396"/>
    </source>
</evidence>
<reference evidence="2" key="1">
    <citation type="submission" date="2021-06" db="EMBL/GenBank/DDBJ databases">
        <authorList>
            <person name="Kallberg Y."/>
            <person name="Tangrot J."/>
            <person name="Rosling A."/>
        </authorList>
    </citation>
    <scope>NUCLEOTIDE SEQUENCE</scope>
    <source>
        <strain evidence="2">IN212</strain>
    </source>
</reference>
<dbReference type="EMBL" id="CAJVPZ010004201">
    <property type="protein sequence ID" value="CAG8542608.1"/>
    <property type="molecule type" value="Genomic_DNA"/>
</dbReference>
<evidence type="ECO:0000313" key="2">
    <source>
        <dbReference type="EMBL" id="CAG8542608.1"/>
    </source>
</evidence>
<accession>A0A9N9FK59</accession>
<protein>
    <submittedName>
        <fullName evidence="2">6244_t:CDS:1</fullName>
    </submittedName>
</protein>
<comment type="caution">
    <text evidence="2">The sequence shown here is derived from an EMBL/GenBank/DDBJ whole genome shotgun (WGS) entry which is preliminary data.</text>
</comment>
<feature type="compositionally biased region" description="Basic and acidic residues" evidence="1">
    <location>
        <begin position="60"/>
        <end position="71"/>
    </location>
</feature>
<feature type="region of interest" description="Disordered" evidence="1">
    <location>
        <begin position="60"/>
        <end position="86"/>
    </location>
</feature>
<dbReference type="OrthoDB" id="10384350at2759"/>